<keyword evidence="1" id="KW-0812">Transmembrane</keyword>
<comment type="caution">
    <text evidence="2">The sequence shown here is derived from an EMBL/GenBank/DDBJ whole genome shotgun (WGS) entry which is preliminary data.</text>
</comment>
<dbReference type="Proteomes" id="UP000255008">
    <property type="component" value="Unassembled WGS sequence"/>
</dbReference>
<accession>A0AAD2AT02</accession>
<evidence type="ECO:0000313" key="2">
    <source>
        <dbReference type="EMBL" id="CAJ0688049.1"/>
    </source>
</evidence>
<reference evidence="2 7" key="2">
    <citation type="submission" date="2023-07" db="EMBL/GenBank/DDBJ databases">
        <authorList>
            <person name="Peeters C."/>
        </authorList>
    </citation>
    <scope>NUCLEOTIDE SEQUENCE</scope>
    <source>
        <strain evidence="3 7">R-77569</strain>
        <strain evidence="2">R-77591</strain>
    </source>
</reference>
<evidence type="ECO:0000313" key="5">
    <source>
        <dbReference type="Proteomes" id="UP000255008"/>
    </source>
</evidence>
<gene>
    <name evidence="4" type="ORF">NCTC10894_04029</name>
    <name evidence="3" type="ORF">R77569_04021</name>
    <name evidence="2" type="ORF">R77591_03186</name>
</gene>
<keyword evidence="7" id="KW-1185">Reference proteome</keyword>
<evidence type="ECO:0000313" key="4">
    <source>
        <dbReference type="EMBL" id="SUE36011.1"/>
    </source>
</evidence>
<evidence type="ECO:0000313" key="3">
    <source>
        <dbReference type="EMBL" id="CAJ0889975.1"/>
    </source>
</evidence>
<dbReference type="Proteomes" id="UP001190002">
    <property type="component" value="Unassembled WGS sequence"/>
</dbReference>
<dbReference type="EMBL" id="CAUDKV010000021">
    <property type="protein sequence ID" value="CAJ0889975.1"/>
    <property type="molecule type" value="Genomic_DNA"/>
</dbReference>
<reference evidence="4 5" key="1">
    <citation type="submission" date="2018-06" db="EMBL/GenBank/DDBJ databases">
        <authorList>
            <consortium name="Pathogen Informatics"/>
            <person name="Doyle S."/>
        </authorList>
    </citation>
    <scope>NUCLEOTIDE SEQUENCE [LARGE SCALE GENOMIC DNA]</scope>
    <source>
        <strain evidence="4 5">NCTC10894</strain>
    </source>
</reference>
<name>A0AAD2AT02_9RALS</name>
<keyword evidence="1" id="KW-1133">Transmembrane helix</keyword>
<dbReference type="EMBL" id="UGVE01000002">
    <property type="protein sequence ID" value="SUE36011.1"/>
    <property type="molecule type" value="Genomic_DNA"/>
</dbReference>
<dbReference type="EMBL" id="CATVXE010000013">
    <property type="protein sequence ID" value="CAJ0688049.1"/>
    <property type="molecule type" value="Genomic_DNA"/>
</dbReference>
<organism evidence="2 6">
    <name type="scientific">Ralstonia mannitolilytica</name>
    <dbReference type="NCBI Taxonomy" id="105219"/>
    <lineage>
        <taxon>Bacteria</taxon>
        <taxon>Pseudomonadati</taxon>
        <taxon>Pseudomonadota</taxon>
        <taxon>Betaproteobacteria</taxon>
        <taxon>Burkholderiales</taxon>
        <taxon>Burkholderiaceae</taxon>
        <taxon>Ralstonia</taxon>
    </lineage>
</organism>
<evidence type="ECO:0000313" key="7">
    <source>
        <dbReference type="Proteomes" id="UP001190452"/>
    </source>
</evidence>
<evidence type="ECO:0008006" key="8">
    <source>
        <dbReference type="Google" id="ProtNLM"/>
    </source>
</evidence>
<evidence type="ECO:0000313" key="6">
    <source>
        <dbReference type="Proteomes" id="UP001190002"/>
    </source>
</evidence>
<protein>
    <recommendedName>
        <fullName evidence="8">DUF2474 domain-containing protein</fullName>
    </recommendedName>
</protein>
<keyword evidence="1" id="KW-0472">Membrane</keyword>
<proteinExistence type="predicted"/>
<dbReference type="AlphaFoldDB" id="A0AAD2AT02"/>
<sequence>MTPRQALLAHLGGVLWAAVLIVGAAFTLAVIARDVLQRLSP</sequence>
<dbReference type="Proteomes" id="UP001190452">
    <property type="component" value="Unassembled WGS sequence"/>
</dbReference>
<dbReference type="RefSeq" id="WP_258558496.1">
    <property type="nucleotide sequence ID" value="NZ_BAAAEC010000011.1"/>
</dbReference>
<evidence type="ECO:0000256" key="1">
    <source>
        <dbReference type="SAM" id="Phobius"/>
    </source>
</evidence>
<feature type="transmembrane region" description="Helical" evidence="1">
    <location>
        <begin position="6"/>
        <end position="32"/>
    </location>
</feature>